<name>H1UXD8_COLHI</name>
<dbReference type="EMBL" id="CACQ02000489">
    <property type="protein sequence ID" value="CCF32639.1"/>
    <property type="molecule type" value="Genomic_DNA"/>
</dbReference>
<dbReference type="AlphaFoldDB" id="H1UXD8"/>
<organism evidence="1 2">
    <name type="scientific">Colletotrichum higginsianum (strain IMI 349063)</name>
    <name type="common">Crucifer anthracnose fungus</name>
    <dbReference type="NCBI Taxonomy" id="759273"/>
    <lineage>
        <taxon>Eukaryota</taxon>
        <taxon>Fungi</taxon>
        <taxon>Dikarya</taxon>
        <taxon>Ascomycota</taxon>
        <taxon>Pezizomycotina</taxon>
        <taxon>Sordariomycetes</taxon>
        <taxon>Hypocreomycetidae</taxon>
        <taxon>Glomerellales</taxon>
        <taxon>Glomerellaceae</taxon>
        <taxon>Colletotrichum</taxon>
        <taxon>Colletotrichum destructivum species complex</taxon>
    </lineage>
</organism>
<evidence type="ECO:0000313" key="1">
    <source>
        <dbReference type="EMBL" id="CCF32639.1"/>
    </source>
</evidence>
<gene>
    <name evidence="1" type="ORF">CH063_04989</name>
</gene>
<protein>
    <submittedName>
        <fullName evidence="1">Uncharacterized protein</fullName>
    </submittedName>
</protein>
<accession>H1UXD8</accession>
<evidence type="ECO:0000313" key="2">
    <source>
        <dbReference type="Proteomes" id="UP000007174"/>
    </source>
</evidence>
<dbReference type="Proteomes" id="UP000007174">
    <property type="component" value="Unassembled WGS sequence"/>
</dbReference>
<dbReference type="HOGENOM" id="CLU_2263553_0_0_1"/>
<proteinExistence type="predicted"/>
<reference evidence="2" key="1">
    <citation type="journal article" date="2012" name="Nat. Genet.">
        <title>Lifestyle transitions in plant pathogenic Colletotrichum fungi deciphered by genome and transcriptome analyses.</title>
        <authorList>
            <person name="O'Connell R.J."/>
            <person name="Thon M.R."/>
            <person name="Hacquard S."/>
            <person name="Amyotte S.G."/>
            <person name="Kleemann J."/>
            <person name="Torres M.F."/>
            <person name="Damm U."/>
            <person name="Buiate E.A."/>
            <person name="Epstein L."/>
            <person name="Alkan N."/>
            <person name="Altmueller J."/>
            <person name="Alvarado-Balderrama L."/>
            <person name="Bauser C.A."/>
            <person name="Becker C."/>
            <person name="Birren B.W."/>
            <person name="Chen Z."/>
            <person name="Choi J."/>
            <person name="Crouch J.A."/>
            <person name="Duvick J.P."/>
            <person name="Farman M.A."/>
            <person name="Gan P."/>
            <person name="Heiman D."/>
            <person name="Henrissat B."/>
            <person name="Howard R.J."/>
            <person name="Kabbage M."/>
            <person name="Koch C."/>
            <person name="Kracher B."/>
            <person name="Kubo Y."/>
            <person name="Law A.D."/>
            <person name="Lebrun M.-H."/>
            <person name="Lee Y.-H."/>
            <person name="Miyara I."/>
            <person name="Moore N."/>
            <person name="Neumann U."/>
            <person name="Nordstroem K."/>
            <person name="Panaccione D.G."/>
            <person name="Panstruga R."/>
            <person name="Place M."/>
            <person name="Proctor R.H."/>
            <person name="Prusky D."/>
            <person name="Rech G."/>
            <person name="Reinhardt R."/>
            <person name="Rollins J.A."/>
            <person name="Rounsley S."/>
            <person name="Schardl C.L."/>
            <person name="Schwartz D.C."/>
            <person name="Shenoy N."/>
            <person name="Shirasu K."/>
            <person name="Sikhakolli U.R."/>
            <person name="Stueber K."/>
            <person name="Sukno S.A."/>
            <person name="Sweigard J.A."/>
            <person name="Takano Y."/>
            <person name="Takahara H."/>
            <person name="Trail F."/>
            <person name="van der Does H.C."/>
            <person name="Voll L.M."/>
            <person name="Will I."/>
            <person name="Young S."/>
            <person name="Zeng Q."/>
            <person name="Zhang J."/>
            <person name="Zhou S."/>
            <person name="Dickman M.B."/>
            <person name="Schulze-Lefert P."/>
            <person name="Ver Loren van Themaat E."/>
            <person name="Ma L.-J."/>
            <person name="Vaillancourt L.J."/>
        </authorList>
    </citation>
    <scope>NUCLEOTIDE SEQUENCE [LARGE SCALE GENOMIC DNA]</scope>
    <source>
        <strain evidence="2">IMI 349063</strain>
    </source>
</reference>
<sequence>MPSSGKHPDLRPAMTSVGTLMVSMASRWSYRVWSANSLASHVWSHSALMPVKKSSSRLLVSGETSSSGLGFARYPRQPSTRSTWAAAGSSIQNRCAASMVRSS</sequence>